<sequence>MNENLDKQIIRLTSEKRQLYSLLEETQKKLDVSQNERFAEREKMNALYISQQELFTKMKENEIDGMKKIEKLTQHIATLQNKYIFNSLKEAQPSTKLFKTILELVPTESQTIVKDLLDEMKKRIEDPLIVLIQKLQEKNHAKGEADSDLLEEAEKTVEEFKKEAIECMNTSIEMIQQKDKQIDLCMSEIRSIRDAANGNYEILKFADLCSQNLNLIATVDKLKGEIHELTERIACILETQKAIDSEKQIDTNEKTQNNDQSAERCHFLERKIETMERQLTKERHEHKKQIGEMTKELNKLPEELKKENSELRFQNERLRAMKIDECQKEEELRVREFMRKNDQDKQHMSGENLQKCFICGSLDHAAKDCYYKKAVETK</sequence>
<dbReference type="GeneID" id="14888204"/>
<dbReference type="EMBL" id="KB206670">
    <property type="protein sequence ID" value="ELP89219.1"/>
    <property type="molecule type" value="Genomic_DNA"/>
</dbReference>
<evidence type="ECO:0000256" key="2">
    <source>
        <dbReference type="SAM" id="Coils"/>
    </source>
</evidence>
<keyword evidence="1" id="KW-0863">Zinc-finger</keyword>
<dbReference type="GO" id="GO:0008270">
    <property type="term" value="F:zinc ion binding"/>
    <property type="evidence" value="ECO:0007669"/>
    <property type="project" value="UniProtKB-KW"/>
</dbReference>
<dbReference type="GO" id="GO:0003676">
    <property type="term" value="F:nucleic acid binding"/>
    <property type="evidence" value="ECO:0007669"/>
    <property type="project" value="InterPro"/>
</dbReference>
<feature type="coiled-coil region" evidence="2">
    <location>
        <begin position="212"/>
        <end position="324"/>
    </location>
</feature>
<dbReference type="AlphaFoldDB" id="A0A0A1U4X1"/>
<keyword evidence="1" id="KW-0479">Metal-binding</keyword>
<evidence type="ECO:0000313" key="5">
    <source>
        <dbReference type="Proteomes" id="UP000014680"/>
    </source>
</evidence>
<feature type="domain" description="CCHC-type" evidence="3">
    <location>
        <begin position="355"/>
        <end position="369"/>
    </location>
</feature>
<evidence type="ECO:0000256" key="1">
    <source>
        <dbReference type="PROSITE-ProRule" id="PRU00047"/>
    </source>
</evidence>
<dbReference type="RefSeq" id="XP_004255990.1">
    <property type="nucleotide sequence ID" value="XM_004255942.1"/>
</dbReference>
<protein>
    <recommendedName>
        <fullName evidence="3">CCHC-type domain-containing protein</fullName>
    </recommendedName>
</protein>
<gene>
    <name evidence="4" type="ORF">EIN_486810</name>
</gene>
<evidence type="ECO:0000313" key="4">
    <source>
        <dbReference type="EMBL" id="ELP89219.1"/>
    </source>
</evidence>
<dbReference type="VEuPathDB" id="AmoebaDB:EIN_486810"/>
<name>A0A0A1U4X1_ENTIV</name>
<feature type="coiled-coil region" evidence="2">
    <location>
        <begin position="9"/>
        <end position="36"/>
    </location>
</feature>
<dbReference type="KEGG" id="eiv:EIN_486810"/>
<keyword evidence="1" id="KW-0862">Zinc</keyword>
<proteinExistence type="predicted"/>
<evidence type="ECO:0000259" key="3">
    <source>
        <dbReference type="PROSITE" id="PS50158"/>
    </source>
</evidence>
<keyword evidence="2" id="KW-0175">Coiled coil</keyword>
<organism evidence="4 5">
    <name type="scientific">Entamoeba invadens IP1</name>
    <dbReference type="NCBI Taxonomy" id="370355"/>
    <lineage>
        <taxon>Eukaryota</taxon>
        <taxon>Amoebozoa</taxon>
        <taxon>Evosea</taxon>
        <taxon>Archamoebae</taxon>
        <taxon>Mastigamoebida</taxon>
        <taxon>Entamoebidae</taxon>
        <taxon>Entamoeba</taxon>
    </lineage>
</organism>
<dbReference type="Proteomes" id="UP000014680">
    <property type="component" value="Unassembled WGS sequence"/>
</dbReference>
<reference evidence="4 5" key="1">
    <citation type="submission" date="2012-10" db="EMBL/GenBank/DDBJ databases">
        <authorList>
            <person name="Zafar N."/>
            <person name="Inman J."/>
            <person name="Hall N."/>
            <person name="Lorenzi H."/>
            <person name="Caler E."/>
        </authorList>
    </citation>
    <scope>NUCLEOTIDE SEQUENCE [LARGE SCALE GENOMIC DNA]</scope>
    <source>
        <strain evidence="4 5">IP1</strain>
    </source>
</reference>
<dbReference type="InterPro" id="IPR001878">
    <property type="entry name" value="Znf_CCHC"/>
</dbReference>
<keyword evidence="5" id="KW-1185">Reference proteome</keyword>
<dbReference type="PROSITE" id="PS50158">
    <property type="entry name" value="ZF_CCHC"/>
    <property type="match status" value="1"/>
</dbReference>
<accession>A0A0A1U4X1</accession>